<sequence>MRSGKNRQQIATKPQKKSTLDLPPAFNEETIENNATKLEPRPLPRFRTSKLFLFLKDPMAAIYTIPDYPSALPKTGVKDPIKDSLLPLQQKSRKMVSQRRQRDLSLNVHIYIGVSPQQ</sequence>
<protein>
    <submittedName>
        <fullName evidence="2">Uncharacterized protein</fullName>
    </submittedName>
</protein>
<evidence type="ECO:0000313" key="3">
    <source>
        <dbReference type="Proteomes" id="UP001066276"/>
    </source>
</evidence>
<feature type="region of interest" description="Disordered" evidence="1">
    <location>
        <begin position="1"/>
        <end position="23"/>
    </location>
</feature>
<keyword evidence="3" id="KW-1185">Reference proteome</keyword>
<dbReference type="EMBL" id="JANPWB010000015">
    <property type="protein sequence ID" value="KAJ1092484.1"/>
    <property type="molecule type" value="Genomic_DNA"/>
</dbReference>
<comment type="caution">
    <text evidence="2">The sequence shown here is derived from an EMBL/GenBank/DDBJ whole genome shotgun (WGS) entry which is preliminary data.</text>
</comment>
<feature type="compositionally biased region" description="Polar residues" evidence="1">
    <location>
        <begin position="1"/>
        <end position="12"/>
    </location>
</feature>
<dbReference type="AlphaFoldDB" id="A0AAV7LNA0"/>
<accession>A0AAV7LNA0</accession>
<proteinExistence type="predicted"/>
<reference evidence="2" key="1">
    <citation type="journal article" date="2022" name="bioRxiv">
        <title>Sequencing and chromosome-scale assembly of the giantPleurodeles waltlgenome.</title>
        <authorList>
            <person name="Brown T."/>
            <person name="Elewa A."/>
            <person name="Iarovenko S."/>
            <person name="Subramanian E."/>
            <person name="Araus A.J."/>
            <person name="Petzold A."/>
            <person name="Susuki M."/>
            <person name="Suzuki K.-i.T."/>
            <person name="Hayashi T."/>
            <person name="Toyoda A."/>
            <person name="Oliveira C."/>
            <person name="Osipova E."/>
            <person name="Leigh N.D."/>
            <person name="Simon A."/>
            <person name="Yun M.H."/>
        </authorList>
    </citation>
    <scope>NUCLEOTIDE SEQUENCE</scope>
    <source>
        <strain evidence="2">20211129_DDA</strain>
        <tissue evidence="2">Liver</tissue>
    </source>
</reference>
<dbReference type="Proteomes" id="UP001066276">
    <property type="component" value="Chromosome 11"/>
</dbReference>
<evidence type="ECO:0000256" key="1">
    <source>
        <dbReference type="SAM" id="MobiDB-lite"/>
    </source>
</evidence>
<name>A0AAV7LNA0_PLEWA</name>
<evidence type="ECO:0000313" key="2">
    <source>
        <dbReference type="EMBL" id="KAJ1092484.1"/>
    </source>
</evidence>
<organism evidence="2 3">
    <name type="scientific">Pleurodeles waltl</name>
    <name type="common">Iberian ribbed newt</name>
    <dbReference type="NCBI Taxonomy" id="8319"/>
    <lineage>
        <taxon>Eukaryota</taxon>
        <taxon>Metazoa</taxon>
        <taxon>Chordata</taxon>
        <taxon>Craniata</taxon>
        <taxon>Vertebrata</taxon>
        <taxon>Euteleostomi</taxon>
        <taxon>Amphibia</taxon>
        <taxon>Batrachia</taxon>
        <taxon>Caudata</taxon>
        <taxon>Salamandroidea</taxon>
        <taxon>Salamandridae</taxon>
        <taxon>Pleurodelinae</taxon>
        <taxon>Pleurodeles</taxon>
    </lineage>
</organism>
<gene>
    <name evidence="2" type="ORF">NDU88_005594</name>
</gene>